<feature type="compositionally biased region" description="Basic and acidic residues" evidence="1">
    <location>
        <begin position="113"/>
        <end position="128"/>
    </location>
</feature>
<keyword evidence="2" id="KW-0812">Transmembrane</keyword>
<evidence type="ECO:0000256" key="3">
    <source>
        <dbReference type="SAM" id="SignalP"/>
    </source>
</evidence>
<dbReference type="Proteomes" id="UP000054272">
    <property type="component" value="Unassembled WGS sequence"/>
</dbReference>
<protein>
    <recommendedName>
        <fullName evidence="6">Mid2 domain-containing protein</fullName>
    </recommendedName>
</protein>
<feature type="transmembrane region" description="Helical" evidence="2">
    <location>
        <begin position="66"/>
        <end position="87"/>
    </location>
</feature>
<evidence type="ECO:0008006" key="6">
    <source>
        <dbReference type="Google" id="ProtNLM"/>
    </source>
</evidence>
<feature type="compositionally biased region" description="Polar residues" evidence="1">
    <location>
        <begin position="147"/>
        <end position="162"/>
    </location>
</feature>
<proteinExistence type="predicted"/>
<evidence type="ECO:0000313" key="5">
    <source>
        <dbReference type="Proteomes" id="UP000054272"/>
    </source>
</evidence>
<keyword evidence="2" id="KW-1133">Transmembrane helix</keyword>
<sequence length="501" mass="54623">MRLVNTTLIAFAFTCTQFVNAQTSTMDSATSNSTNTLLESVADGQTAIYTAGCSYDRNIRISTTTLIGVGTGITVGVLAIAFGCIWLTRKSRRKAPSAVDRDDDEEESSKQTVKQDMEKGRRSARKLDGTSNDGDIIPVQLREDNPSVLQASQRINKATPRTTEIDRTDSFASEMDTLSKTEQPANSSRVTVYSPDHSQPAISYLSTSIRSQRLASNTVGSRNLFPSNSSPSPRHIQLRNEPSPTRASAISTTGFQLLPSGIKRTTRSIPLRGVVSSASRPVSTVPFVQRTTSIAKTNVPLVPIPAQIAPSSPTSIHYRSFLTRTESDASHPLQMTVPLTVSSNSVPSNPNATAPLNIRKSVVQNVRVPSYHDMNFRPTLQTFNTPSKMKDGPPRSIDLSDCRVFNKSGTGPNATKTRTKKGHAGVRVDNGSNESERTNLLSTVPSIGTKRYTCAMEKDIGTYTQSTKLNRPIPCNVFQGIKGVYKASMNRFLNMKILMRL</sequence>
<name>A0ABR5BU61_9TREE</name>
<dbReference type="EMBL" id="KN848688">
    <property type="protein sequence ID" value="KIR79185.1"/>
    <property type="molecule type" value="Genomic_DNA"/>
</dbReference>
<evidence type="ECO:0000256" key="1">
    <source>
        <dbReference type="SAM" id="MobiDB-lite"/>
    </source>
</evidence>
<feature type="region of interest" description="Disordered" evidence="1">
    <location>
        <begin position="377"/>
        <end position="397"/>
    </location>
</feature>
<feature type="compositionally biased region" description="Basic and acidic residues" evidence="1">
    <location>
        <begin position="388"/>
        <end position="397"/>
    </location>
</feature>
<organism evidence="4 5">
    <name type="scientific">Cryptococcus gattii EJB2</name>
    <dbReference type="NCBI Taxonomy" id="1296103"/>
    <lineage>
        <taxon>Eukaryota</taxon>
        <taxon>Fungi</taxon>
        <taxon>Dikarya</taxon>
        <taxon>Basidiomycota</taxon>
        <taxon>Agaricomycotina</taxon>
        <taxon>Tremellomycetes</taxon>
        <taxon>Tremellales</taxon>
        <taxon>Cryptococcaceae</taxon>
        <taxon>Cryptococcus</taxon>
        <taxon>Cryptococcus gattii species complex</taxon>
    </lineage>
</organism>
<gene>
    <name evidence="4" type="ORF">I306_03780</name>
</gene>
<keyword evidence="5" id="KW-1185">Reference proteome</keyword>
<feature type="compositionally biased region" description="Polar residues" evidence="1">
    <location>
        <begin position="176"/>
        <end position="195"/>
    </location>
</feature>
<evidence type="ECO:0000256" key="2">
    <source>
        <dbReference type="SAM" id="Phobius"/>
    </source>
</evidence>
<feature type="signal peptide" evidence="3">
    <location>
        <begin position="1"/>
        <end position="21"/>
    </location>
</feature>
<evidence type="ECO:0000313" key="4">
    <source>
        <dbReference type="EMBL" id="KIR79185.1"/>
    </source>
</evidence>
<feature type="compositionally biased region" description="Polar residues" evidence="1">
    <location>
        <begin position="378"/>
        <end position="387"/>
    </location>
</feature>
<feature type="chain" id="PRO_5047287140" description="Mid2 domain-containing protein" evidence="3">
    <location>
        <begin position="22"/>
        <end position="501"/>
    </location>
</feature>
<feature type="region of interest" description="Disordered" evidence="1">
    <location>
        <begin position="95"/>
        <end position="195"/>
    </location>
</feature>
<keyword evidence="3" id="KW-0732">Signal</keyword>
<accession>A0ABR5BU61</accession>
<reference evidence="4 5" key="1">
    <citation type="submission" date="2015-01" db="EMBL/GenBank/DDBJ databases">
        <title>The Genome Sequence of Cryptococcus gattii EJB2.</title>
        <authorList>
            <consortium name="The Broad Institute Genomics Platform"/>
            <person name="Cuomo C."/>
            <person name="Litvintseva A."/>
            <person name="Chen Y."/>
            <person name="Heitman J."/>
            <person name="Sun S."/>
            <person name="Springer D."/>
            <person name="Dromer F."/>
            <person name="Young S."/>
            <person name="Zeng Q."/>
            <person name="Gargeya S."/>
            <person name="Abouelleil A."/>
            <person name="Alvarado L."/>
            <person name="Chapman S.B."/>
            <person name="Gainer-Dewar J."/>
            <person name="Goldberg J."/>
            <person name="Griggs A."/>
            <person name="Gujja S."/>
            <person name="Hansen M."/>
            <person name="Howarth C."/>
            <person name="Imamovic A."/>
            <person name="Larimer J."/>
            <person name="Murphy C."/>
            <person name="Naylor J."/>
            <person name="Pearson M."/>
            <person name="Priest M."/>
            <person name="Roberts A."/>
            <person name="Saif S."/>
            <person name="Shea T."/>
            <person name="Sykes S."/>
            <person name="Wortman J."/>
            <person name="Nusbaum C."/>
            <person name="Birren B."/>
        </authorList>
    </citation>
    <scope>NUCLEOTIDE SEQUENCE [LARGE SCALE GENOMIC DNA]</scope>
    <source>
        <strain evidence="4 5">EJB2</strain>
    </source>
</reference>
<keyword evidence="2" id="KW-0472">Membrane</keyword>
<feature type="compositionally biased region" description="Polar residues" evidence="1">
    <location>
        <begin position="219"/>
        <end position="232"/>
    </location>
</feature>
<feature type="region of interest" description="Disordered" evidence="1">
    <location>
        <begin position="219"/>
        <end position="247"/>
    </location>
</feature>